<feature type="transmembrane region" description="Helical" evidence="19">
    <location>
        <begin position="1217"/>
        <end position="1236"/>
    </location>
</feature>
<feature type="binding site" evidence="14">
    <location>
        <position position="1359"/>
    </location>
    <ligand>
        <name>Mg(2+)</name>
        <dbReference type="ChEBI" id="CHEBI:18420"/>
    </ligand>
</feature>
<keyword evidence="7" id="KW-0677">Repeat</keyword>
<dbReference type="GO" id="GO:0016020">
    <property type="term" value="C:membrane"/>
    <property type="evidence" value="ECO:0007669"/>
    <property type="project" value="UniProtKB-SubCell"/>
</dbReference>
<feature type="binding site" evidence="14">
    <location>
        <position position="1258"/>
    </location>
    <ligand>
        <name>Mg(2+)</name>
        <dbReference type="ChEBI" id="CHEBI:18420"/>
    </ligand>
</feature>
<evidence type="ECO:0000256" key="13">
    <source>
        <dbReference type="PIRSR" id="PIRSR601952-1"/>
    </source>
</evidence>
<gene>
    <name evidence="20" type="ORF">L249_1674</name>
</gene>
<dbReference type="STRING" id="1330021.A0A367KZN4"/>
<evidence type="ECO:0000256" key="14">
    <source>
        <dbReference type="PIRSR" id="PIRSR601952-2"/>
    </source>
</evidence>
<dbReference type="PANTHER" id="PTHR46430:SF2">
    <property type="entry name" value="CHITIN SYNTHASE REGULATORY FACTOR 4"/>
    <property type="match status" value="1"/>
</dbReference>
<comment type="similarity">
    <text evidence="2 16">Belongs to the alkaline phosphatase family.</text>
</comment>
<keyword evidence="12 19" id="KW-0472">Membrane</keyword>
<feature type="transmembrane region" description="Helical" evidence="19">
    <location>
        <begin position="1101"/>
        <end position="1123"/>
    </location>
</feature>
<dbReference type="EMBL" id="LKCN02000026">
    <property type="protein sequence ID" value="RCI07624.1"/>
    <property type="molecule type" value="Genomic_DNA"/>
</dbReference>
<feature type="region of interest" description="Disordered" evidence="18">
    <location>
        <begin position="1705"/>
        <end position="1733"/>
    </location>
</feature>
<dbReference type="InterPro" id="IPR006597">
    <property type="entry name" value="Sel1-like"/>
</dbReference>
<evidence type="ECO:0000256" key="9">
    <source>
        <dbReference type="ARBA" id="ARBA00022833"/>
    </source>
</evidence>
<dbReference type="PROSITE" id="PS50005">
    <property type="entry name" value="TPR"/>
    <property type="match status" value="1"/>
</dbReference>
<dbReference type="InterPro" id="IPR051726">
    <property type="entry name" value="Chitin_Synth_Reg"/>
</dbReference>
<dbReference type="InterPro" id="IPR036259">
    <property type="entry name" value="MFS_trans_sf"/>
</dbReference>
<feature type="compositionally biased region" description="Polar residues" evidence="18">
    <location>
        <begin position="537"/>
        <end position="551"/>
    </location>
</feature>
<dbReference type="PANTHER" id="PTHR46430">
    <property type="entry name" value="PROTEIN SKT5-RELATED"/>
    <property type="match status" value="1"/>
</dbReference>
<dbReference type="SMART" id="SM00098">
    <property type="entry name" value="alkPPc"/>
    <property type="match status" value="1"/>
</dbReference>
<evidence type="ECO:0000256" key="1">
    <source>
        <dbReference type="ARBA" id="ARBA00004141"/>
    </source>
</evidence>
<comment type="cofactor">
    <cofactor evidence="14">
        <name>Zn(2+)</name>
        <dbReference type="ChEBI" id="CHEBI:29105"/>
    </cofactor>
    <text evidence="14">Binds 2 Zn(2+) ions.</text>
</comment>
<comment type="cofactor">
    <cofactor evidence="14">
        <name>Mg(2+)</name>
        <dbReference type="ChEBI" id="CHEBI:18420"/>
    </cofactor>
    <text evidence="14">Binds 1 Mg(2+) ion.</text>
</comment>
<feature type="transmembrane region" description="Helical" evidence="19">
    <location>
        <begin position="875"/>
        <end position="899"/>
    </location>
</feature>
<feature type="compositionally biased region" description="Polar residues" evidence="18">
    <location>
        <begin position="709"/>
        <end position="722"/>
    </location>
</feature>
<evidence type="ECO:0000256" key="10">
    <source>
        <dbReference type="ARBA" id="ARBA00022842"/>
    </source>
</evidence>
<dbReference type="GO" id="GO:0004035">
    <property type="term" value="F:alkaline phosphatase activity"/>
    <property type="evidence" value="ECO:0007669"/>
    <property type="project" value="UniProtKB-EC"/>
</dbReference>
<feature type="transmembrane region" description="Helical" evidence="19">
    <location>
        <begin position="911"/>
        <end position="931"/>
    </location>
</feature>
<dbReference type="GO" id="GO:0022857">
    <property type="term" value="F:transmembrane transporter activity"/>
    <property type="evidence" value="ECO:0007669"/>
    <property type="project" value="InterPro"/>
</dbReference>
<feature type="transmembrane region" description="Helical" evidence="19">
    <location>
        <begin position="1068"/>
        <end position="1089"/>
    </location>
</feature>
<feature type="binding site" evidence="14">
    <location>
        <position position="1501"/>
    </location>
    <ligand>
        <name>Mg(2+)</name>
        <dbReference type="ChEBI" id="CHEBI:18420"/>
    </ligand>
</feature>
<feature type="compositionally biased region" description="Polar residues" evidence="18">
    <location>
        <begin position="489"/>
        <end position="500"/>
    </location>
</feature>
<feature type="binding site" evidence="14">
    <location>
        <position position="1510"/>
    </location>
    <ligand>
        <name>Zn(2+)</name>
        <dbReference type="ChEBI" id="CHEBI:29105"/>
        <label>2</label>
    </ligand>
</feature>
<evidence type="ECO:0000256" key="5">
    <source>
        <dbReference type="ARBA" id="ARBA00022692"/>
    </source>
</evidence>
<evidence type="ECO:0000256" key="6">
    <source>
        <dbReference type="ARBA" id="ARBA00022723"/>
    </source>
</evidence>
<feature type="compositionally biased region" description="Polar residues" evidence="18">
    <location>
        <begin position="659"/>
        <end position="668"/>
    </location>
</feature>
<evidence type="ECO:0000256" key="2">
    <source>
        <dbReference type="ARBA" id="ARBA00005984"/>
    </source>
</evidence>
<evidence type="ECO:0000313" key="21">
    <source>
        <dbReference type="Proteomes" id="UP000253664"/>
    </source>
</evidence>
<dbReference type="OrthoDB" id="4095816at2759"/>
<dbReference type="Pfam" id="PF07690">
    <property type="entry name" value="MFS_1"/>
    <property type="match status" value="1"/>
</dbReference>
<dbReference type="FunFam" id="3.40.720.10:FF:000063">
    <property type="entry name" value="Alkaline phosphatase"/>
    <property type="match status" value="1"/>
</dbReference>
<dbReference type="SUPFAM" id="SSF81901">
    <property type="entry name" value="HCP-like"/>
    <property type="match status" value="1"/>
</dbReference>
<evidence type="ECO:0000256" key="19">
    <source>
        <dbReference type="SAM" id="Phobius"/>
    </source>
</evidence>
<feature type="compositionally biased region" description="Polar residues" evidence="18">
    <location>
        <begin position="27"/>
        <end position="39"/>
    </location>
</feature>
<evidence type="ECO:0000256" key="15">
    <source>
        <dbReference type="PROSITE-ProRule" id="PRU00339"/>
    </source>
</evidence>
<accession>A0A367KZN4</accession>
<reference evidence="20 21" key="1">
    <citation type="journal article" date="2015" name="BMC Genomics">
        <title>Insights from the genome of Ophiocordyceps polyrhachis-furcata to pathogenicity and host specificity in insect fungi.</title>
        <authorList>
            <person name="Wichadakul D."/>
            <person name="Kobmoo N."/>
            <person name="Ingsriswang S."/>
            <person name="Tangphatsornruang S."/>
            <person name="Chantasingh D."/>
            <person name="Luangsa-ard J.J."/>
            <person name="Eurwilaichitr L."/>
        </authorList>
    </citation>
    <scope>NUCLEOTIDE SEQUENCE [LARGE SCALE GENOMIC DNA]</scope>
    <source>
        <strain evidence="20 21">BCC 54312</strain>
    </source>
</reference>
<dbReference type="InterPro" id="IPR018299">
    <property type="entry name" value="Alkaline_phosphatase_AS"/>
</dbReference>
<evidence type="ECO:0000313" key="20">
    <source>
        <dbReference type="EMBL" id="RCI07624.1"/>
    </source>
</evidence>
<dbReference type="InterPro" id="IPR011990">
    <property type="entry name" value="TPR-like_helical_dom_sf"/>
</dbReference>
<dbReference type="SUPFAM" id="SSF53649">
    <property type="entry name" value="Alkaline phosphatase-like"/>
    <property type="match status" value="1"/>
</dbReference>
<dbReference type="EC" id="3.1.3.1" evidence="3 17"/>
<keyword evidence="10 14" id="KW-0460">Magnesium</keyword>
<evidence type="ECO:0000256" key="16">
    <source>
        <dbReference type="RuleBase" id="RU003946"/>
    </source>
</evidence>
<evidence type="ECO:0000256" key="11">
    <source>
        <dbReference type="ARBA" id="ARBA00022989"/>
    </source>
</evidence>
<feature type="transmembrane region" description="Helical" evidence="19">
    <location>
        <begin position="809"/>
        <end position="832"/>
    </location>
</feature>
<keyword evidence="6 14" id="KW-0479">Metal-binding</keyword>
<evidence type="ECO:0000256" key="3">
    <source>
        <dbReference type="ARBA" id="ARBA00012647"/>
    </source>
</evidence>
<feature type="transmembrane region" description="Helical" evidence="19">
    <location>
        <begin position="1016"/>
        <end position="1035"/>
    </location>
</feature>
<feature type="binding site" evidence="14">
    <location>
        <position position="1506"/>
    </location>
    <ligand>
        <name>Zn(2+)</name>
        <dbReference type="ChEBI" id="CHEBI:29105"/>
        <label>2</label>
    </ligand>
</feature>
<comment type="caution">
    <text evidence="20">The sequence shown here is derived from an EMBL/GenBank/DDBJ whole genome shotgun (WGS) entry which is preliminary data.</text>
</comment>
<keyword evidence="15" id="KW-0802">TPR repeat</keyword>
<feature type="binding site" evidence="14">
    <location>
        <position position="1258"/>
    </location>
    <ligand>
        <name>Zn(2+)</name>
        <dbReference type="ChEBI" id="CHEBI:29105"/>
        <label>2</label>
    </ligand>
</feature>
<keyword evidence="8 17" id="KW-0378">Hydrolase</keyword>
<keyword evidence="21" id="KW-1185">Reference proteome</keyword>
<evidence type="ECO:0000256" key="18">
    <source>
        <dbReference type="SAM" id="MobiDB-lite"/>
    </source>
</evidence>
<dbReference type="InterPro" id="IPR001952">
    <property type="entry name" value="Alkaline_phosphatase"/>
</dbReference>
<evidence type="ECO:0000256" key="12">
    <source>
        <dbReference type="ARBA" id="ARBA00023136"/>
    </source>
</evidence>
<dbReference type="PRINTS" id="PR00113">
    <property type="entry name" value="ALKPHPHTASE"/>
</dbReference>
<feature type="active site" description="Phosphoserine intermediate" evidence="13">
    <location>
        <position position="1306"/>
    </location>
</feature>
<comment type="subcellular location">
    <subcellularLocation>
        <location evidence="1">Membrane</location>
        <topology evidence="1">Multi-pass membrane protein</topology>
    </subcellularLocation>
</comment>
<dbReference type="SMART" id="SM00671">
    <property type="entry name" value="SEL1"/>
    <property type="match status" value="6"/>
</dbReference>
<dbReference type="InterPro" id="IPR017850">
    <property type="entry name" value="Alkaline_phosphatase_core_sf"/>
</dbReference>
<evidence type="ECO:0000256" key="17">
    <source>
        <dbReference type="RuleBase" id="RU003947"/>
    </source>
</evidence>
<dbReference type="PROSITE" id="PS00123">
    <property type="entry name" value="ALKALINE_PHOSPHATASE"/>
    <property type="match status" value="1"/>
</dbReference>
<feature type="binding site" evidence="14">
    <location>
        <position position="1357"/>
    </location>
    <ligand>
        <name>Mg(2+)</name>
        <dbReference type="ChEBI" id="CHEBI:18420"/>
    </ligand>
</feature>
<feature type="binding site" evidence="14">
    <location>
        <position position="1550"/>
    </location>
    <ligand>
        <name>Zn(2+)</name>
        <dbReference type="ChEBI" id="CHEBI:29105"/>
        <label>2</label>
    </ligand>
</feature>
<feature type="transmembrane region" description="Helical" evidence="19">
    <location>
        <begin position="1129"/>
        <end position="1155"/>
    </location>
</feature>
<feature type="transmembrane region" description="Helical" evidence="19">
    <location>
        <begin position="1042"/>
        <end position="1062"/>
    </location>
</feature>
<feature type="compositionally biased region" description="Polar residues" evidence="18">
    <location>
        <begin position="560"/>
        <end position="573"/>
    </location>
</feature>
<dbReference type="Proteomes" id="UP000253664">
    <property type="component" value="Unassembled WGS sequence"/>
</dbReference>
<dbReference type="InterPro" id="IPR019734">
    <property type="entry name" value="TPR_rpt"/>
</dbReference>
<feature type="repeat" description="TPR" evidence="15">
    <location>
        <begin position="239"/>
        <end position="272"/>
    </location>
</feature>
<dbReference type="SUPFAM" id="SSF103473">
    <property type="entry name" value="MFS general substrate transporter"/>
    <property type="match status" value="1"/>
</dbReference>
<keyword evidence="4" id="KW-0813">Transport</keyword>
<dbReference type="Gene3D" id="1.20.1250.20">
    <property type="entry name" value="MFS general substrate transporter like domains"/>
    <property type="match status" value="2"/>
</dbReference>
<dbReference type="GO" id="GO:0046872">
    <property type="term" value="F:metal ion binding"/>
    <property type="evidence" value="ECO:0007669"/>
    <property type="project" value="UniProtKB-KW"/>
</dbReference>
<dbReference type="Gene3D" id="3.40.720.10">
    <property type="entry name" value="Alkaline Phosphatase, subunit A"/>
    <property type="match status" value="1"/>
</dbReference>
<comment type="catalytic activity">
    <reaction evidence="17">
        <text>a phosphate monoester + H2O = an alcohol + phosphate</text>
        <dbReference type="Rhea" id="RHEA:15017"/>
        <dbReference type="ChEBI" id="CHEBI:15377"/>
        <dbReference type="ChEBI" id="CHEBI:30879"/>
        <dbReference type="ChEBI" id="CHEBI:43474"/>
        <dbReference type="ChEBI" id="CHEBI:67140"/>
        <dbReference type="EC" id="3.1.3.1"/>
    </reaction>
</comment>
<keyword evidence="11 19" id="KW-1133">Transmembrane helix</keyword>
<keyword evidence="5 19" id="KW-0812">Transmembrane</keyword>
<evidence type="ECO:0000256" key="4">
    <source>
        <dbReference type="ARBA" id="ARBA00022448"/>
    </source>
</evidence>
<feature type="binding site" evidence="14">
    <location>
        <position position="1549"/>
    </location>
    <ligand>
        <name>Zn(2+)</name>
        <dbReference type="ChEBI" id="CHEBI:29105"/>
        <label>2</label>
    </ligand>
</feature>
<feature type="compositionally biased region" description="Basic and acidic residues" evidence="18">
    <location>
        <begin position="1705"/>
        <end position="1722"/>
    </location>
</feature>
<feature type="region of interest" description="Disordered" evidence="18">
    <location>
        <begin position="25"/>
        <end position="124"/>
    </location>
</feature>
<evidence type="ECO:0000256" key="7">
    <source>
        <dbReference type="ARBA" id="ARBA00022737"/>
    </source>
</evidence>
<name>A0A367KZN4_9HYPO</name>
<dbReference type="InterPro" id="IPR011701">
    <property type="entry name" value="MFS"/>
</dbReference>
<organism evidence="20 21">
    <name type="scientific">Ophiocordyceps polyrhachis-furcata BCC 54312</name>
    <dbReference type="NCBI Taxonomy" id="1330021"/>
    <lineage>
        <taxon>Eukaryota</taxon>
        <taxon>Fungi</taxon>
        <taxon>Dikarya</taxon>
        <taxon>Ascomycota</taxon>
        <taxon>Pezizomycotina</taxon>
        <taxon>Sordariomycetes</taxon>
        <taxon>Hypocreomycetidae</taxon>
        <taxon>Hypocreales</taxon>
        <taxon>Ophiocordycipitaceae</taxon>
        <taxon>Ophiocordyceps</taxon>
    </lineage>
</organism>
<keyword evidence="9 14" id="KW-0862">Zinc</keyword>
<feature type="binding site" evidence="14">
    <location>
        <position position="1657"/>
    </location>
    <ligand>
        <name>Zn(2+)</name>
        <dbReference type="ChEBI" id="CHEBI:29105"/>
        <label>2</label>
    </ligand>
</feature>
<dbReference type="Gene3D" id="1.25.40.10">
    <property type="entry name" value="Tetratricopeptide repeat domain"/>
    <property type="match status" value="2"/>
</dbReference>
<protein>
    <recommendedName>
        <fullName evidence="3 17">Alkaline phosphatase</fullName>
        <ecNumber evidence="3 17">3.1.3.1</ecNumber>
    </recommendedName>
</protein>
<feature type="region of interest" description="Disordered" evidence="18">
    <location>
        <begin position="468"/>
        <end position="748"/>
    </location>
</feature>
<dbReference type="Pfam" id="PF08238">
    <property type="entry name" value="Sel1"/>
    <property type="match status" value="6"/>
</dbReference>
<sequence length="1733" mass="189411">MPQLSATFVPGGLDDYYLPEVVAPSPQRVTPQIPQTMQDDLQRLELGDGQSSEGASRRGRDSPSSTRNDSRPPGRAPEPRSTSSGDADADAIIYQNSPQLDNMDADAPSFSPFPKVTGDNIPPADDAKEGILWNARKHVLHSQNVSMQMSWARDALVWVEIAADAAAREPPEKARPSTPRIEHELREDALNIVNYLARQEYPDALYVRAKWLEFGKFGTRVDKREAYNGYKRAADLGHPRSEYRLGMLFEQSNDMSKAKEHYYKGMSLKDSASLYRMGMMSLLGQHGESKDYPRGLERIQAAADSSDEDAPQGSYVYGMLVGRDLPDISIADGLLPYNLETAKMYVEKAAYLGFAKAQLKMGQAYELCQLGCEFHPSYSLHYYGLAARQGLPEAALGVSRWFLFGYEGVFKKNEELAFKYAQEAATAKLPTGEFAMGYYYEIGIHVNKSINDARKWYQLAAEHGNKDAQNRLDSLNQDKSLSKTDHETTTLTRIKSQHGSQRGKRPERFKQAQHMPTLKESGSSPTLDNEARKPSIVASSATNSPRLSPQVSPGIRPTMMSESTSVPDPSRVSTVGADRQSAFNIRPDIASRPRSAAPYPEDGRPLPNRSRSTAPYPEDDVAGGPNLYHNMGPHSSYADRPISSFSGKGPATGPRPMPTSHSVGSLQPQPMPPSQGRIASAGYNRASPVGHRHQSPGPHNAGGRPYPSDYSQGRPPSTQPNPSGHRMQKQNDARMPGQGQERLSRVPGATGRPERLVCCLYVCSYLDRGNIGNAKTAGAQDALGLDSTQWAWVLNSFYACYVLFEWTTMLWRILPASIFVSLLCLCWGAAAMSSGAARNMGELIVTRCLLGVFEAVFGSGAPYFLSLLYKRRELALRMSILLGMMPLANTFASSLAYGITQMRGSIEPWRLLFIIEGSFSIVLAPFIYLYLIDSPVTARFLTAEEQVVAVERLQLRDSTARRGVRWRQVLAGVRDYKTYVHAGIHFCANYSFAALSNFLPTIVHDMGHDPVSAQGLTAPAYFAAFLLCVVTSYLSDRTGWRGVMLAGSAAVAVVGYGLLVGFRDAGARYVGVWLAACGSFPALSLNVTWQLNNQGGDSKRGAGLAVFLTLGQCSSFVSSAVFPTSDAPFYVRGCAVGCGLTGLMLVLALGMHFALEAENRRRDRVYGPVDAEGEVDVTEAGDDHADFRYVTPLLEDETQDDDSKPKNAHRWQRVREIVLFVWALIATAAVIIIAVWTQHSQQTSGRSAKRNLVFMVSDGMGPASLSLTRSYRQLVQKLPHDDILVLDKHLAGSSRTRSSNSLVTDSAAGATAFSCGKKSYNGAISMLPDLQPCGSVLEAAKRAGYMTGLVVTTDITDATPACFASHVQLRGMQDEIALQEIGQGPLGRTVDLMLGGGRCHFLPNSTSGSCRGDDVDVVRLAQEKHDWTYIADRHGFDSLKRADGVKLPLLGLFAPSDVPFEMDRRRMNDIYPSLSEMAETALRILEKATADSDKGFFLMIEGSRIDHAGHFNDPAAQVREVLEYDKTFGIAQAFIDNSKADGVLVGTSDHETGGLSLALQEPGHLPVYNWFPHVLANASRSSERLAADLQRHIASSTLSRDDLKAWINSELVLAGLGIADASDDELSLLADNPDASLTIFSAIISLRAHVGWSTHGHSAVDVNIYASPGPDTDPLRGNVENTEVGRFLSDYLDVDVDAITRELRRETKARPQDQARSHKAPEAADELYASDSL</sequence>
<dbReference type="Gene3D" id="1.10.60.40">
    <property type="match status" value="1"/>
</dbReference>
<dbReference type="CDD" id="cd16012">
    <property type="entry name" value="ALP"/>
    <property type="match status" value="1"/>
</dbReference>
<evidence type="ECO:0000256" key="8">
    <source>
        <dbReference type="ARBA" id="ARBA00022801"/>
    </source>
</evidence>
<proteinExistence type="inferred from homology"/>
<dbReference type="FunFam" id="1.20.1250.20:FF:000013">
    <property type="entry name" value="MFS general substrate transporter"/>
    <property type="match status" value="1"/>
</dbReference>
<feature type="transmembrane region" description="Helical" evidence="19">
    <location>
        <begin position="844"/>
        <end position="869"/>
    </location>
</feature>
<dbReference type="Pfam" id="PF00245">
    <property type="entry name" value="Alk_phosphatase"/>
    <property type="match status" value="1"/>
</dbReference>